<dbReference type="Pfam" id="PF11913">
    <property type="entry name" value="DUF3431"/>
    <property type="match status" value="1"/>
</dbReference>
<gene>
    <name evidence="1" type="ORF">AC578_5046</name>
</gene>
<comment type="caution">
    <text evidence="1">The sequence shown here is derived from an EMBL/GenBank/DDBJ whole genome shotgun (WGS) entry which is preliminary data.</text>
</comment>
<dbReference type="PANTHER" id="PTHR37490">
    <property type="entry name" value="EXPRESSED PROTEIN"/>
    <property type="match status" value="1"/>
</dbReference>
<accession>A0A139HII7</accession>
<protein>
    <submittedName>
        <fullName evidence="1">Uncharacterized protein</fullName>
    </submittedName>
</protein>
<dbReference type="AlphaFoldDB" id="A0A139HII7"/>
<keyword evidence="2" id="KW-1185">Reference proteome</keyword>
<sequence>MEMISCELMTEMQRWVSILGAHPRRLRNFWLLVSCFCAASIFTKLSYDNWTSTSTSNTSAQSPPFGPKASQRTTQIVVASQRGDDIAWLDAFPQWSKSIYVTDDPAAALAVPANKGREGMVYLTYIIENYDKLPTSVIFSHSKRYQWHNDDPVYDGQAVLRRLNMSYVESVGYASLRCCWTLGCPVEIRPLREAEAGYPDSDPDSPKARAGSFFKAAFEQMFPGQRVPEEVGAPCCAQFAVTADTIRQRPRADYERYRDWLLNTSLSDYLSGRIMEYSWHIIFGKQAVHCPNAGHCYCKLFGLCKLKCEEEGKCHAAYTLPKYSTLPTGWPDMDWNNQWRNVTALVSQFERENT</sequence>
<dbReference type="Proteomes" id="UP000070133">
    <property type="component" value="Unassembled WGS sequence"/>
</dbReference>
<evidence type="ECO:0000313" key="2">
    <source>
        <dbReference type="Proteomes" id="UP000070133"/>
    </source>
</evidence>
<evidence type="ECO:0000313" key="1">
    <source>
        <dbReference type="EMBL" id="KXT02270.1"/>
    </source>
</evidence>
<organism evidence="1 2">
    <name type="scientific">Pseudocercospora eumusae</name>
    <dbReference type="NCBI Taxonomy" id="321146"/>
    <lineage>
        <taxon>Eukaryota</taxon>
        <taxon>Fungi</taxon>
        <taxon>Dikarya</taxon>
        <taxon>Ascomycota</taxon>
        <taxon>Pezizomycotina</taxon>
        <taxon>Dothideomycetes</taxon>
        <taxon>Dothideomycetidae</taxon>
        <taxon>Mycosphaerellales</taxon>
        <taxon>Mycosphaerellaceae</taxon>
        <taxon>Pseudocercospora</taxon>
    </lineage>
</organism>
<dbReference type="InterPro" id="IPR021838">
    <property type="entry name" value="DUF3431"/>
</dbReference>
<dbReference type="EMBL" id="LFZN01000044">
    <property type="protein sequence ID" value="KXT02270.1"/>
    <property type="molecule type" value="Genomic_DNA"/>
</dbReference>
<dbReference type="PANTHER" id="PTHR37490:SF3">
    <property type="entry name" value="DUF3431 DOMAIN CONTAINING PROTEIN"/>
    <property type="match status" value="1"/>
</dbReference>
<dbReference type="OrthoDB" id="426718at2759"/>
<proteinExistence type="predicted"/>
<name>A0A139HII7_9PEZI</name>
<reference evidence="1 2" key="1">
    <citation type="submission" date="2015-07" db="EMBL/GenBank/DDBJ databases">
        <title>Comparative genomics of the Sigatoka disease complex on banana suggests a link between parallel evolutionary changes in Pseudocercospora fijiensis and Pseudocercospora eumusae and increased virulence on the banana host.</title>
        <authorList>
            <person name="Chang T.-C."/>
            <person name="Salvucci A."/>
            <person name="Crous P.W."/>
            <person name="Stergiopoulos I."/>
        </authorList>
    </citation>
    <scope>NUCLEOTIDE SEQUENCE [LARGE SCALE GENOMIC DNA]</scope>
    <source>
        <strain evidence="1 2">CBS 114824</strain>
    </source>
</reference>